<reference evidence="9 10" key="1">
    <citation type="submission" date="2018-03" db="EMBL/GenBank/DDBJ databases">
        <title>Genome sequencing of Phreatobacter sp.</title>
        <authorList>
            <person name="Kim S.-J."/>
            <person name="Heo J."/>
            <person name="Kwon S.-W."/>
        </authorList>
    </citation>
    <scope>NUCLEOTIDE SEQUENCE [LARGE SCALE GENOMIC DNA]</scope>
    <source>
        <strain evidence="9 10">S-12</strain>
    </source>
</reference>
<dbReference type="OrthoDB" id="9805828at2"/>
<dbReference type="SUPFAM" id="SSF46626">
    <property type="entry name" value="Cytochrome c"/>
    <property type="match status" value="1"/>
</dbReference>
<evidence type="ECO:0000313" key="10">
    <source>
        <dbReference type="Proteomes" id="UP000237889"/>
    </source>
</evidence>
<dbReference type="GO" id="GO:0009055">
    <property type="term" value="F:electron transfer activity"/>
    <property type="evidence" value="ECO:0007669"/>
    <property type="project" value="InterPro"/>
</dbReference>
<evidence type="ECO:0000256" key="5">
    <source>
        <dbReference type="ARBA" id="ARBA00023004"/>
    </source>
</evidence>
<dbReference type="RefSeq" id="WP_106747256.1">
    <property type="nucleotide sequence ID" value="NZ_CP027668.1"/>
</dbReference>
<dbReference type="KEGG" id="phr:C6569_01940"/>
<dbReference type="AlphaFoldDB" id="A0A2S0N732"/>
<evidence type="ECO:0000256" key="6">
    <source>
        <dbReference type="PROSITE-ProRule" id="PRU00433"/>
    </source>
</evidence>
<keyword evidence="3 6" id="KW-0479">Metal-binding</keyword>
<dbReference type="Gene3D" id="1.10.760.10">
    <property type="entry name" value="Cytochrome c-like domain"/>
    <property type="match status" value="1"/>
</dbReference>
<dbReference type="PANTHER" id="PTHR11961">
    <property type="entry name" value="CYTOCHROME C"/>
    <property type="match status" value="1"/>
</dbReference>
<protein>
    <submittedName>
        <fullName evidence="9">Cytochrome c family protein</fullName>
    </submittedName>
</protein>
<name>A0A2S0N732_9HYPH</name>
<dbReference type="InterPro" id="IPR009056">
    <property type="entry name" value="Cyt_c-like_dom"/>
</dbReference>
<evidence type="ECO:0000259" key="8">
    <source>
        <dbReference type="PROSITE" id="PS51007"/>
    </source>
</evidence>
<keyword evidence="5 6" id="KW-0408">Iron</keyword>
<keyword evidence="7" id="KW-0732">Signal</keyword>
<evidence type="ECO:0000313" key="9">
    <source>
        <dbReference type="EMBL" id="AVO43926.1"/>
    </source>
</evidence>
<evidence type="ECO:0000256" key="4">
    <source>
        <dbReference type="ARBA" id="ARBA00022982"/>
    </source>
</evidence>
<feature type="chain" id="PRO_5015738835" evidence="7">
    <location>
        <begin position="21"/>
        <end position="134"/>
    </location>
</feature>
<accession>A0A2S0N732</accession>
<organism evidence="9 10">
    <name type="scientific">Phreatobacter cathodiphilus</name>
    <dbReference type="NCBI Taxonomy" id="1868589"/>
    <lineage>
        <taxon>Bacteria</taxon>
        <taxon>Pseudomonadati</taxon>
        <taxon>Pseudomonadota</taxon>
        <taxon>Alphaproteobacteria</taxon>
        <taxon>Hyphomicrobiales</taxon>
        <taxon>Phreatobacteraceae</taxon>
        <taxon>Phreatobacter</taxon>
    </lineage>
</organism>
<dbReference type="PROSITE" id="PS51007">
    <property type="entry name" value="CYTC"/>
    <property type="match status" value="1"/>
</dbReference>
<dbReference type="Pfam" id="PF00034">
    <property type="entry name" value="Cytochrom_C"/>
    <property type="match status" value="1"/>
</dbReference>
<dbReference type="Proteomes" id="UP000237889">
    <property type="component" value="Chromosome"/>
</dbReference>
<dbReference type="InterPro" id="IPR002327">
    <property type="entry name" value="Cyt_c_1A/1B"/>
</dbReference>
<keyword evidence="4" id="KW-0249">Electron transport</keyword>
<evidence type="ECO:0000256" key="2">
    <source>
        <dbReference type="ARBA" id="ARBA00022617"/>
    </source>
</evidence>
<dbReference type="EMBL" id="CP027668">
    <property type="protein sequence ID" value="AVO43926.1"/>
    <property type="molecule type" value="Genomic_DNA"/>
</dbReference>
<proteinExistence type="predicted"/>
<dbReference type="GO" id="GO:0046872">
    <property type="term" value="F:metal ion binding"/>
    <property type="evidence" value="ECO:0007669"/>
    <property type="project" value="UniProtKB-KW"/>
</dbReference>
<evidence type="ECO:0000256" key="3">
    <source>
        <dbReference type="ARBA" id="ARBA00022723"/>
    </source>
</evidence>
<dbReference type="InterPro" id="IPR036909">
    <property type="entry name" value="Cyt_c-like_dom_sf"/>
</dbReference>
<dbReference type="GO" id="GO:0020037">
    <property type="term" value="F:heme binding"/>
    <property type="evidence" value="ECO:0007669"/>
    <property type="project" value="InterPro"/>
</dbReference>
<feature type="domain" description="Cytochrome c" evidence="8">
    <location>
        <begin position="24"/>
        <end position="127"/>
    </location>
</feature>
<keyword evidence="2 6" id="KW-0349">Heme</keyword>
<keyword evidence="1" id="KW-0813">Transport</keyword>
<feature type="signal peptide" evidence="7">
    <location>
        <begin position="1"/>
        <end position="20"/>
    </location>
</feature>
<keyword evidence="10" id="KW-1185">Reference proteome</keyword>
<evidence type="ECO:0000256" key="1">
    <source>
        <dbReference type="ARBA" id="ARBA00022448"/>
    </source>
</evidence>
<gene>
    <name evidence="9" type="ORF">C6569_01940</name>
</gene>
<sequence>MRIPLIAAALASLATAPTFAQQAGDAAAGERVFAQCRACHQVGETARNLVGPQLNGLFGRRAGSVAGYNYSPAYKTPEVAEKTWSPENFATYIRDPRAVTPGTRMIFVGLRDDTQIANLTAYLQQFGTDGKKAP</sequence>
<dbReference type="PRINTS" id="PR00604">
    <property type="entry name" value="CYTCHRMECIAB"/>
</dbReference>
<evidence type="ECO:0000256" key="7">
    <source>
        <dbReference type="SAM" id="SignalP"/>
    </source>
</evidence>